<dbReference type="SUPFAM" id="SSF48452">
    <property type="entry name" value="TPR-like"/>
    <property type="match status" value="2"/>
</dbReference>
<gene>
    <name evidence="4" type="ORF">SAMN05444394_1223</name>
</gene>
<keyword evidence="1" id="KW-0677">Repeat</keyword>
<keyword evidence="5" id="KW-1185">Reference proteome</keyword>
<name>A0A1N6DP87_9BACT</name>
<dbReference type="PANTHER" id="PTHR44943">
    <property type="entry name" value="CELLULOSE SYNTHASE OPERON PROTEIN C"/>
    <property type="match status" value="1"/>
</dbReference>
<dbReference type="Proteomes" id="UP000185221">
    <property type="component" value="Unassembled WGS sequence"/>
</dbReference>
<sequence>MKKLILSMALIGATTLAFGQKKVVRSAEKNFKSGDLQTALSDIEAATADPETGVDPETYLIKAQIETKMFGSDSSNTKQTYEVGQAALATFMKAFEMGGSNKEDGIGKDIWEEDVIGVPDNLRPYSINTLKNTSFDKAIERYNENDQEMAYYFFDLAGEIAPEDTTIHYNAGFLANDLGMYDEAKKHFNMLLDVEEYDKLNTYYFMVQILSGQDENPEGAYDMVMAAREEYPEDKILAEYEIQLLLQLNKMDEAMASIQEALKSDPNNAAILLRSGFLKEKSGDMDGAMADYKKSVEVDPDFYDGNFYTGALMLDRAREILADLNALPDDEWEKKSEAMGKEADNYYKESIPYFTKVLEIRPENTDVMEILFQVHTRLKNTEEADKYNKKLIELKGPNWMEGGM</sequence>
<dbReference type="SMART" id="SM00028">
    <property type="entry name" value="TPR"/>
    <property type="match status" value="4"/>
</dbReference>
<evidence type="ECO:0000256" key="3">
    <source>
        <dbReference type="PROSITE-ProRule" id="PRU00339"/>
    </source>
</evidence>
<proteinExistence type="predicted"/>
<dbReference type="InterPro" id="IPR019734">
    <property type="entry name" value="TPR_rpt"/>
</dbReference>
<evidence type="ECO:0000313" key="5">
    <source>
        <dbReference type="Proteomes" id="UP000185221"/>
    </source>
</evidence>
<evidence type="ECO:0000256" key="2">
    <source>
        <dbReference type="ARBA" id="ARBA00022803"/>
    </source>
</evidence>
<dbReference type="PROSITE" id="PS50005">
    <property type="entry name" value="TPR"/>
    <property type="match status" value="1"/>
</dbReference>
<dbReference type="Gene3D" id="1.25.40.10">
    <property type="entry name" value="Tetratricopeptide repeat domain"/>
    <property type="match status" value="2"/>
</dbReference>
<dbReference type="Pfam" id="PF13181">
    <property type="entry name" value="TPR_8"/>
    <property type="match status" value="2"/>
</dbReference>
<dbReference type="RefSeq" id="WP_074223900.1">
    <property type="nucleotide sequence ID" value="NZ_FSRC01000001.1"/>
</dbReference>
<organism evidence="4 5">
    <name type="scientific">Algoriphagus halophilus</name>
    <dbReference type="NCBI Taxonomy" id="226505"/>
    <lineage>
        <taxon>Bacteria</taxon>
        <taxon>Pseudomonadati</taxon>
        <taxon>Bacteroidota</taxon>
        <taxon>Cytophagia</taxon>
        <taxon>Cytophagales</taxon>
        <taxon>Cyclobacteriaceae</taxon>
        <taxon>Algoriphagus</taxon>
    </lineage>
</organism>
<dbReference type="OrthoDB" id="739506at2"/>
<dbReference type="InterPro" id="IPR011990">
    <property type="entry name" value="TPR-like_helical_dom_sf"/>
</dbReference>
<dbReference type="PANTHER" id="PTHR44943:SF11">
    <property type="entry name" value="CELLULOSE SYNTHASE OPERON PROTEIN C"/>
    <property type="match status" value="1"/>
</dbReference>
<keyword evidence="2 3" id="KW-0802">TPR repeat</keyword>
<dbReference type="STRING" id="226505.SAMN05444394_1223"/>
<accession>A0A1N6DP87</accession>
<protein>
    <submittedName>
        <fullName evidence="4">Tetratricopeptide repeat-containing protein</fullName>
    </submittedName>
</protein>
<feature type="repeat" description="TPR" evidence="3">
    <location>
        <begin position="269"/>
        <end position="302"/>
    </location>
</feature>
<evidence type="ECO:0000256" key="1">
    <source>
        <dbReference type="ARBA" id="ARBA00022737"/>
    </source>
</evidence>
<dbReference type="AlphaFoldDB" id="A0A1N6DP87"/>
<evidence type="ECO:0000313" key="4">
    <source>
        <dbReference type="EMBL" id="SIN72618.1"/>
    </source>
</evidence>
<dbReference type="EMBL" id="FSRC01000001">
    <property type="protein sequence ID" value="SIN72618.1"/>
    <property type="molecule type" value="Genomic_DNA"/>
</dbReference>
<dbReference type="InterPro" id="IPR051685">
    <property type="entry name" value="Ycf3/AcsC/BcsC/TPR_MFPF"/>
</dbReference>
<reference evidence="5" key="1">
    <citation type="submission" date="2016-11" db="EMBL/GenBank/DDBJ databases">
        <authorList>
            <person name="Varghese N."/>
            <person name="Submissions S."/>
        </authorList>
    </citation>
    <scope>NUCLEOTIDE SEQUENCE [LARGE SCALE GENOMIC DNA]</scope>
    <source>
        <strain evidence="5">DSM 15292</strain>
    </source>
</reference>